<dbReference type="KEGG" id="dfa:DFA_06929"/>
<reference evidence="2" key="1">
    <citation type="journal article" date="2011" name="Genome Res.">
        <title>Phylogeny-wide analysis of social amoeba genomes highlights ancient origins for complex intercellular communication.</title>
        <authorList>
            <person name="Heidel A.J."/>
            <person name="Lawal H.M."/>
            <person name="Felder M."/>
            <person name="Schilde C."/>
            <person name="Helps N.R."/>
            <person name="Tunggal B."/>
            <person name="Rivero F."/>
            <person name="John U."/>
            <person name="Schleicher M."/>
            <person name="Eichinger L."/>
            <person name="Platzer M."/>
            <person name="Noegel A.A."/>
            <person name="Schaap P."/>
            <person name="Gloeckner G."/>
        </authorList>
    </citation>
    <scope>NUCLEOTIDE SEQUENCE [LARGE SCALE GENOMIC DNA]</scope>
    <source>
        <strain evidence="2">SH3</strain>
    </source>
</reference>
<evidence type="ECO:0000313" key="2">
    <source>
        <dbReference type="Proteomes" id="UP000007797"/>
    </source>
</evidence>
<accession>F4PX24</accession>
<proteinExistence type="predicted"/>
<dbReference type="AlphaFoldDB" id="F4PX24"/>
<sequence>MEPEISIEPPRPCKNNTEQHINITVVNYLSQGIVVFLKSGAPPLHINYIDRITTFSENPIKQNIICRVDQQPPTSSNLPVTGEIGFLIIFVAVNKNDEEVPRYVRLLDRRVQNGSTFNVLPRHYLATMDTDRRLFDQHFQPESNDIGGNPASGLYVMTFSDPDQEETKQFDPLFPIGM</sequence>
<evidence type="ECO:0000313" key="1">
    <source>
        <dbReference type="EMBL" id="EGG19827.1"/>
    </source>
</evidence>
<gene>
    <name evidence="1" type="ORF">DFA_06929</name>
</gene>
<dbReference type="EMBL" id="GL883013">
    <property type="protein sequence ID" value="EGG19827.1"/>
    <property type="molecule type" value="Genomic_DNA"/>
</dbReference>
<dbReference type="Proteomes" id="UP000007797">
    <property type="component" value="Unassembled WGS sequence"/>
</dbReference>
<organism evidence="1 2">
    <name type="scientific">Cavenderia fasciculata</name>
    <name type="common">Slime mold</name>
    <name type="synonym">Dictyostelium fasciculatum</name>
    <dbReference type="NCBI Taxonomy" id="261658"/>
    <lineage>
        <taxon>Eukaryota</taxon>
        <taxon>Amoebozoa</taxon>
        <taxon>Evosea</taxon>
        <taxon>Eumycetozoa</taxon>
        <taxon>Dictyostelia</taxon>
        <taxon>Acytosteliales</taxon>
        <taxon>Cavenderiaceae</taxon>
        <taxon>Cavenderia</taxon>
    </lineage>
</organism>
<name>F4PX24_CACFS</name>
<dbReference type="RefSeq" id="XP_004358173.1">
    <property type="nucleotide sequence ID" value="XM_004358116.1"/>
</dbReference>
<dbReference type="GeneID" id="14871824"/>
<protein>
    <submittedName>
        <fullName evidence="1">Uncharacterized protein</fullName>
    </submittedName>
</protein>
<keyword evidence="2" id="KW-1185">Reference proteome</keyword>